<sequence>MTGRASGSALTGILQESRKISEGSGSKEGDGAPTGPTLRISKSSLPLDPTVVCLTVFLTGFFCEED</sequence>
<gene>
    <name evidence="2" type="ORF">BT96DRAFT_926680</name>
</gene>
<name>A0A6A4GVU3_9AGAR</name>
<feature type="region of interest" description="Disordered" evidence="1">
    <location>
        <begin position="1"/>
        <end position="41"/>
    </location>
</feature>
<organism evidence="2 3">
    <name type="scientific">Gymnopus androsaceus JB14</name>
    <dbReference type="NCBI Taxonomy" id="1447944"/>
    <lineage>
        <taxon>Eukaryota</taxon>
        <taxon>Fungi</taxon>
        <taxon>Dikarya</taxon>
        <taxon>Basidiomycota</taxon>
        <taxon>Agaricomycotina</taxon>
        <taxon>Agaricomycetes</taxon>
        <taxon>Agaricomycetidae</taxon>
        <taxon>Agaricales</taxon>
        <taxon>Marasmiineae</taxon>
        <taxon>Omphalotaceae</taxon>
        <taxon>Gymnopus</taxon>
    </lineage>
</organism>
<dbReference type="AlphaFoldDB" id="A0A6A4GVU3"/>
<evidence type="ECO:0000313" key="3">
    <source>
        <dbReference type="Proteomes" id="UP000799118"/>
    </source>
</evidence>
<accession>A0A6A4GVU3</accession>
<proteinExistence type="predicted"/>
<keyword evidence="3" id="KW-1185">Reference proteome</keyword>
<evidence type="ECO:0000313" key="2">
    <source>
        <dbReference type="EMBL" id="KAE9389224.1"/>
    </source>
</evidence>
<dbReference type="EMBL" id="ML769706">
    <property type="protein sequence ID" value="KAE9389224.1"/>
    <property type="molecule type" value="Genomic_DNA"/>
</dbReference>
<evidence type="ECO:0000256" key="1">
    <source>
        <dbReference type="SAM" id="MobiDB-lite"/>
    </source>
</evidence>
<reference evidence="2" key="1">
    <citation type="journal article" date="2019" name="Environ. Microbiol.">
        <title>Fungal ecological strategies reflected in gene transcription - a case study of two litter decomposers.</title>
        <authorList>
            <person name="Barbi F."/>
            <person name="Kohler A."/>
            <person name="Barry K."/>
            <person name="Baskaran P."/>
            <person name="Daum C."/>
            <person name="Fauchery L."/>
            <person name="Ihrmark K."/>
            <person name="Kuo A."/>
            <person name="LaButti K."/>
            <person name="Lipzen A."/>
            <person name="Morin E."/>
            <person name="Grigoriev I.V."/>
            <person name="Henrissat B."/>
            <person name="Lindahl B."/>
            <person name="Martin F."/>
        </authorList>
    </citation>
    <scope>NUCLEOTIDE SEQUENCE</scope>
    <source>
        <strain evidence="2">JB14</strain>
    </source>
</reference>
<dbReference type="Proteomes" id="UP000799118">
    <property type="component" value="Unassembled WGS sequence"/>
</dbReference>
<protein>
    <submittedName>
        <fullName evidence="2">Uncharacterized protein</fullName>
    </submittedName>
</protein>
<feature type="compositionally biased region" description="Basic and acidic residues" evidence="1">
    <location>
        <begin position="16"/>
        <end position="30"/>
    </location>
</feature>